<sequence>MNVRSVLTRNRLRATFVIVVVLSSAVIAYGSAHGRSTASEADVPRAEPRDGHTVVTESGRYGTIVAYAPDGSLEYYDSSHTKYFDVDPVDSEATTVEYAATDTIHTEGPTCRTPPCTRNVVERVNLSTGETEEIYARYDHREKSGEWHDVDRIDDTHIVVADIVADQVFVVDTETELVEWLWDAQSEFPVDGGGAYPTNWAHINDVEYVERGEQAGRIVVSLRNQDQVVFLDRDEGLLEEWTLGAEDDYDVLYEQHNPDYIPEDEGGPAVLVADSENDRVQEFQREDGEWNRTWEWTDARMEWPRDADRLPGGNTLVADTHGERILEIDPDGDIVWEVPVSHPYDVERLETGDESTGGQSAAQLGLESRTVGAGNANDERSLLPIGTLRSLARDLLPHRLTNAAVYVSPVWMGASEFAAAIGIGLTGLAWATLEVKWGLAAAGVRFRTPVYRQDDE</sequence>
<name>A0ABD5NZI5_9EURY</name>
<reference evidence="2 3" key="1">
    <citation type="journal article" date="2014" name="Int. J. Syst. Evol. Microbiol.">
        <title>Complete genome sequence of Corynebacterium casei LMG S-19264T (=DSM 44701T), isolated from a smear-ripened cheese.</title>
        <authorList>
            <consortium name="US DOE Joint Genome Institute (JGI-PGF)"/>
            <person name="Walter F."/>
            <person name="Albersmeier A."/>
            <person name="Kalinowski J."/>
            <person name="Ruckert C."/>
        </authorList>
    </citation>
    <scope>NUCLEOTIDE SEQUENCE [LARGE SCALE GENOMIC DNA]</scope>
    <source>
        <strain evidence="2 3">IBRC-M 10912</strain>
    </source>
</reference>
<evidence type="ECO:0000256" key="1">
    <source>
        <dbReference type="SAM" id="Phobius"/>
    </source>
</evidence>
<evidence type="ECO:0000313" key="3">
    <source>
        <dbReference type="Proteomes" id="UP001595821"/>
    </source>
</evidence>
<gene>
    <name evidence="2" type="ORF">ACFOZ7_09355</name>
</gene>
<dbReference type="AlphaFoldDB" id="A0ABD5NZI5"/>
<accession>A0ABD5NZI5</accession>
<keyword evidence="1" id="KW-0472">Membrane</keyword>
<organism evidence="2 3">
    <name type="scientific">Natribaculum luteum</name>
    <dbReference type="NCBI Taxonomy" id="1586232"/>
    <lineage>
        <taxon>Archaea</taxon>
        <taxon>Methanobacteriati</taxon>
        <taxon>Methanobacteriota</taxon>
        <taxon>Stenosarchaea group</taxon>
        <taxon>Halobacteria</taxon>
        <taxon>Halobacteriales</taxon>
        <taxon>Natrialbaceae</taxon>
        <taxon>Natribaculum</taxon>
    </lineage>
</organism>
<dbReference type="Pfam" id="PF05935">
    <property type="entry name" value="Arylsulfotrans"/>
    <property type="match status" value="1"/>
</dbReference>
<dbReference type="SUPFAM" id="SSF101898">
    <property type="entry name" value="NHL repeat"/>
    <property type="match status" value="1"/>
</dbReference>
<dbReference type="Proteomes" id="UP001595821">
    <property type="component" value="Unassembled WGS sequence"/>
</dbReference>
<keyword evidence="1" id="KW-1133">Transmembrane helix</keyword>
<protein>
    <submittedName>
        <fullName evidence="2">Aryl-sulfate sulfotransferase</fullName>
    </submittedName>
</protein>
<dbReference type="Gene3D" id="2.120.10.30">
    <property type="entry name" value="TolB, C-terminal domain"/>
    <property type="match status" value="1"/>
</dbReference>
<dbReference type="EMBL" id="JBHSDJ010000029">
    <property type="protein sequence ID" value="MFC4247201.1"/>
    <property type="molecule type" value="Genomic_DNA"/>
</dbReference>
<comment type="caution">
    <text evidence="2">The sequence shown here is derived from an EMBL/GenBank/DDBJ whole genome shotgun (WGS) entry which is preliminary data.</text>
</comment>
<dbReference type="RefSeq" id="WP_377070959.1">
    <property type="nucleotide sequence ID" value="NZ_CP095397.1"/>
</dbReference>
<dbReference type="GeneID" id="71853845"/>
<keyword evidence="1" id="KW-0812">Transmembrane</keyword>
<evidence type="ECO:0000313" key="2">
    <source>
        <dbReference type="EMBL" id="MFC4247201.1"/>
    </source>
</evidence>
<proteinExistence type="predicted"/>
<feature type="transmembrane region" description="Helical" evidence="1">
    <location>
        <begin position="12"/>
        <end position="32"/>
    </location>
</feature>
<dbReference type="InterPro" id="IPR010262">
    <property type="entry name" value="Arylsulfotransferase_bact"/>
</dbReference>
<dbReference type="InterPro" id="IPR011042">
    <property type="entry name" value="6-blade_b-propeller_TolB-like"/>
</dbReference>